<name>A0A0D3HPH9_9ORYZ</name>
<feature type="compositionally biased region" description="Polar residues" evidence="1">
    <location>
        <begin position="20"/>
        <end position="30"/>
    </location>
</feature>
<dbReference type="EnsemblPlants" id="OBART11G21460.2">
    <property type="protein sequence ID" value="OBART11G21460.2"/>
    <property type="gene ID" value="OBART11G21460"/>
</dbReference>
<proteinExistence type="predicted"/>
<accession>A0A0D3HPH9</accession>
<sequence length="100" mass="10893">MFQKGKGMDGSTRGEVCSWPASTDRPSNQSCNGVETSASILCHFLPAKAQPQMEGCLLKGQTVRLVDRRECPPPELAGFRTADQNVIYGLVLLVANLRKN</sequence>
<dbReference type="AlphaFoldDB" id="A0A0D3HPH9"/>
<dbReference type="Proteomes" id="UP000026960">
    <property type="component" value="Chromosome 11"/>
</dbReference>
<evidence type="ECO:0000313" key="2">
    <source>
        <dbReference type="EnsemblPlants" id="OBART11G21460.2"/>
    </source>
</evidence>
<dbReference type="PaxDb" id="65489-OBART11G21460.2"/>
<dbReference type="Gramene" id="OBART11G21460.2">
    <property type="protein sequence ID" value="OBART11G21460.2"/>
    <property type="gene ID" value="OBART11G21460"/>
</dbReference>
<dbReference type="HOGENOM" id="CLU_2310362_0_0_1"/>
<evidence type="ECO:0000313" key="3">
    <source>
        <dbReference type="Proteomes" id="UP000026960"/>
    </source>
</evidence>
<feature type="region of interest" description="Disordered" evidence="1">
    <location>
        <begin position="1"/>
        <end position="30"/>
    </location>
</feature>
<reference evidence="2" key="1">
    <citation type="journal article" date="2009" name="Rice">
        <title>De Novo Next Generation Sequencing of Plant Genomes.</title>
        <authorList>
            <person name="Rounsley S."/>
            <person name="Marri P.R."/>
            <person name="Yu Y."/>
            <person name="He R."/>
            <person name="Sisneros N."/>
            <person name="Goicoechea J.L."/>
            <person name="Lee S.J."/>
            <person name="Angelova A."/>
            <person name="Kudrna D."/>
            <person name="Luo M."/>
            <person name="Affourtit J."/>
            <person name="Desany B."/>
            <person name="Knight J."/>
            <person name="Niazi F."/>
            <person name="Egholm M."/>
            <person name="Wing R.A."/>
        </authorList>
    </citation>
    <scope>NUCLEOTIDE SEQUENCE [LARGE SCALE GENOMIC DNA]</scope>
    <source>
        <strain evidence="2">cv. IRGC 105608</strain>
    </source>
</reference>
<reference evidence="2" key="2">
    <citation type="submission" date="2015-03" db="UniProtKB">
        <authorList>
            <consortium name="EnsemblPlants"/>
        </authorList>
    </citation>
    <scope>IDENTIFICATION</scope>
</reference>
<protein>
    <submittedName>
        <fullName evidence="2">Uncharacterized protein</fullName>
    </submittedName>
</protein>
<organism evidence="2">
    <name type="scientific">Oryza barthii</name>
    <dbReference type="NCBI Taxonomy" id="65489"/>
    <lineage>
        <taxon>Eukaryota</taxon>
        <taxon>Viridiplantae</taxon>
        <taxon>Streptophyta</taxon>
        <taxon>Embryophyta</taxon>
        <taxon>Tracheophyta</taxon>
        <taxon>Spermatophyta</taxon>
        <taxon>Magnoliopsida</taxon>
        <taxon>Liliopsida</taxon>
        <taxon>Poales</taxon>
        <taxon>Poaceae</taxon>
        <taxon>BOP clade</taxon>
        <taxon>Oryzoideae</taxon>
        <taxon>Oryzeae</taxon>
        <taxon>Oryzinae</taxon>
        <taxon>Oryza</taxon>
    </lineage>
</organism>
<keyword evidence="3" id="KW-1185">Reference proteome</keyword>
<evidence type="ECO:0000256" key="1">
    <source>
        <dbReference type="SAM" id="MobiDB-lite"/>
    </source>
</evidence>